<comment type="similarity">
    <text evidence="2">Belongs to the ComB family.</text>
</comment>
<name>A0A852TGW1_9BACI</name>
<proteinExistence type="inferred from homology"/>
<dbReference type="PANTHER" id="PTHR37311">
    <property type="entry name" value="2-PHOSPHOSULFOLACTATE PHOSPHATASE-RELATED"/>
    <property type="match status" value="1"/>
</dbReference>
<dbReference type="Gene3D" id="3.90.1560.10">
    <property type="entry name" value="ComB-like"/>
    <property type="match status" value="1"/>
</dbReference>
<evidence type="ECO:0000256" key="4">
    <source>
        <dbReference type="ARBA" id="ARBA00021948"/>
    </source>
</evidence>
<evidence type="ECO:0000256" key="7">
    <source>
        <dbReference type="ARBA" id="ARBA00033711"/>
    </source>
</evidence>
<dbReference type="SUPFAM" id="SSF142823">
    <property type="entry name" value="ComB-like"/>
    <property type="match status" value="1"/>
</dbReference>
<evidence type="ECO:0000256" key="6">
    <source>
        <dbReference type="ARBA" id="ARBA00022842"/>
    </source>
</evidence>
<reference evidence="9" key="1">
    <citation type="submission" date="2020-07" db="EMBL/GenBank/DDBJ databases">
        <authorList>
            <person name="Partida-Martinez L."/>
            <person name="Huntemann M."/>
            <person name="Clum A."/>
            <person name="Wang J."/>
            <person name="Palaniappan K."/>
            <person name="Ritter S."/>
            <person name="Chen I.-M."/>
            <person name="Stamatis D."/>
            <person name="Reddy T."/>
            <person name="O'Malley R."/>
            <person name="Daum C."/>
            <person name="Shapiro N."/>
            <person name="Ivanova N."/>
            <person name="Kyrpides N."/>
            <person name="Woyke T."/>
        </authorList>
    </citation>
    <scope>NUCLEOTIDE SEQUENCE [LARGE SCALE GENOMIC DNA]</scope>
    <source>
        <strain evidence="9">AT2.8</strain>
    </source>
</reference>
<dbReference type="EMBL" id="JACCBX010000012">
    <property type="protein sequence ID" value="NYE08170.1"/>
    <property type="molecule type" value="Genomic_DNA"/>
</dbReference>
<gene>
    <name evidence="8" type="ORF">F4694_005013</name>
</gene>
<dbReference type="GO" id="GO:0050545">
    <property type="term" value="F:sulfopyruvate decarboxylase activity"/>
    <property type="evidence" value="ECO:0007669"/>
    <property type="project" value="TreeGrafter"/>
</dbReference>
<evidence type="ECO:0000256" key="5">
    <source>
        <dbReference type="ARBA" id="ARBA00022801"/>
    </source>
</evidence>
<comment type="caution">
    <text evidence="8">The sequence shown here is derived from an EMBL/GenBank/DDBJ whole genome shotgun (WGS) entry which is preliminary data.</text>
</comment>
<dbReference type="InterPro" id="IPR005238">
    <property type="entry name" value="ComB-like"/>
</dbReference>
<evidence type="ECO:0000256" key="3">
    <source>
        <dbReference type="ARBA" id="ARBA00012953"/>
    </source>
</evidence>
<reference evidence="9" key="2">
    <citation type="submission" date="2020-08" db="EMBL/GenBank/DDBJ databases">
        <title>The Agave Microbiome: Exploring the role of microbial communities in plant adaptations to desert environments.</title>
        <authorList>
            <person name="Partida-Martinez L.P."/>
        </authorList>
    </citation>
    <scope>NUCLEOTIDE SEQUENCE [LARGE SCALE GENOMIC DNA]</scope>
    <source>
        <strain evidence="9">AT2.8</strain>
    </source>
</reference>
<dbReference type="Pfam" id="PF04029">
    <property type="entry name" value="2-ph_phosp"/>
    <property type="match status" value="1"/>
</dbReference>
<comment type="cofactor">
    <cofactor evidence="1">
        <name>Mg(2+)</name>
        <dbReference type="ChEBI" id="CHEBI:18420"/>
    </cofactor>
</comment>
<dbReference type="Proteomes" id="UP000548423">
    <property type="component" value="Unassembled WGS sequence"/>
</dbReference>
<dbReference type="GO" id="GO:0050532">
    <property type="term" value="F:2-phosphosulfolactate phosphatase activity"/>
    <property type="evidence" value="ECO:0007669"/>
    <property type="project" value="UniProtKB-EC"/>
</dbReference>
<dbReference type="InterPro" id="IPR036702">
    <property type="entry name" value="ComB-like_sf"/>
</dbReference>
<dbReference type="EC" id="3.1.3.71" evidence="3"/>
<evidence type="ECO:0000256" key="1">
    <source>
        <dbReference type="ARBA" id="ARBA00001946"/>
    </source>
</evidence>
<dbReference type="AlphaFoldDB" id="A0A852TGW1"/>
<dbReference type="GO" id="GO:0000287">
    <property type="term" value="F:magnesium ion binding"/>
    <property type="evidence" value="ECO:0007669"/>
    <property type="project" value="InterPro"/>
</dbReference>
<accession>A0A852TGW1</accession>
<sequence length="252" mass="27677">MFSQSPYVCRMEWGRRGAREAAERGDIIIIVDILSFSSTVVSALHFGAMIYPYPPYGNGKQYAKEVNAEYILGRAEAAKAGKPTLSPVSFNEEHSKKGYVLSSLNGAFCTWIAAKAQALFIGSLLNATAVASAANQLRLKTKANITVIPCGEQWSNGREEEDTLRPAMEDYLGAGAILSYLEGEKSPEAEVCMGAFLQAEPKLDALIWDRGSSRELRERGFAADVEHCSRLNVYQSVPILKDNHFVLYNGEL</sequence>
<evidence type="ECO:0000313" key="8">
    <source>
        <dbReference type="EMBL" id="NYE08170.1"/>
    </source>
</evidence>
<evidence type="ECO:0000313" key="9">
    <source>
        <dbReference type="Proteomes" id="UP000548423"/>
    </source>
</evidence>
<protein>
    <recommendedName>
        <fullName evidence="4">Probable 2-phosphosulfolactate phosphatase</fullName>
        <ecNumber evidence="3">3.1.3.71</ecNumber>
    </recommendedName>
</protein>
<dbReference type="PANTHER" id="PTHR37311:SF1">
    <property type="entry name" value="2-PHOSPHOSULFOLACTATE PHOSPHATASE-RELATED"/>
    <property type="match status" value="1"/>
</dbReference>
<organism evidence="8 9">
    <name type="scientific">Neobacillus niacini</name>
    <dbReference type="NCBI Taxonomy" id="86668"/>
    <lineage>
        <taxon>Bacteria</taxon>
        <taxon>Bacillati</taxon>
        <taxon>Bacillota</taxon>
        <taxon>Bacilli</taxon>
        <taxon>Bacillales</taxon>
        <taxon>Bacillaceae</taxon>
        <taxon>Neobacillus</taxon>
    </lineage>
</organism>
<keyword evidence="6" id="KW-0460">Magnesium</keyword>
<keyword evidence="5 8" id="KW-0378">Hydrolase</keyword>
<comment type="catalytic activity">
    <reaction evidence="7">
        <text>(2R)-O-phospho-3-sulfolactate + H2O = (2R)-3-sulfolactate + phosphate</text>
        <dbReference type="Rhea" id="RHEA:23416"/>
        <dbReference type="ChEBI" id="CHEBI:15377"/>
        <dbReference type="ChEBI" id="CHEBI:15597"/>
        <dbReference type="ChEBI" id="CHEBI:43474"/>
        <dbReference type="ChEBI" id="CHEBI:58738"/>
        <dbReference type="EC" id="3.1.3.71"/>
    </reaction>
</comment>
<evidence type="ECO:0000256" key="2">
    <source>
        <dbReference type="ARBA" id="ARBA00009997"/>
    </source>
</evidence>